<feature type="transmembrane region" description="Helical" evidence="7">
    <location>
        <begin position="828"/>
        <end position="847"/>
    </location>
</feature>
<dbReference type="InterPro" id="IPR036259">
    <property type="entry name" value="MFS_trans_sf"/>
</dbReference>
<dbReference type="PANTHER" id="PTHR23506">
    <property type="entry name" value="GH10249P"/>
    <property type="match status" value="1"/>
</dbReference>
<sequence length="1322" mass="145228">MENPDIDDLDEFDDEDEELGWSLSYLVICILMPLFNGFMNGYSWSGYSLHYIEMGWPLARSGLSCLIGFLLRPVLQQVQIRLGLWAVVPLTLGHLACAVVGLIYTDKEWAVSIEMGSWIAFEPAIAIEGLAFDVFGKSELLARQASSTLLAVFTFACALGVTIGGFIYDLAGWQGMSVFHVVCQSSMVFLFATQPSTFISFREFFHRPDPLVDGSDDSELHTVVPATPTAPPPTSQGEDLVVEEVAAIPQLPGTVDEASTVSQKAEVVHPAGVRQSAASTVSQKAEVVHPAGVRQSAASAVSQKTQRSTHRSTHRSTRRSGQGRASRVEWSVTRDHVRPSVASEASRLTKRTEARSHKSFHTVSSKGSKGTFLSKVTGVTNLKDSENLEHTFLANNALRPTVLARAGGEDEAGDEDATKTKTKGIPKDLRIPALLTVMCCLNNNLSYVLEFSTFAMFFKQYHGWNSALWASLAQSAGDLTAAIMMKVLGAATDDDEEAGILRRLTKQPYSLSCLLFIWMLCNLGMTSPWLPLAVTAQVIMGTVYVYTSKLTTDLNLFYSLGDQSLFLNLQVWCKNLEALGGCTASFLGPFLFETVSPFFPFFVSATLSLVTFILFTSGFCQRLGFPPDVEVAEAQRSRRLGLRRVSQWSVVSRKSHAEAQYRKKRPERWYCTRVASSWVMPCEIRSNEEELKQFHDEELGWSLSYLVICILMPLFNGFMNGYSWSGYSLHYIEMGWPLARSGLACLIGFLLRPIVQQVQIRLGLWGVVPLTLCHLALAVLGLICTDKEWAVSLEMGSWIAFEPAISIEGLAFDVFGKSELLARQASSTLLAVFTFACALGVTIGGFIYDLAGWRGMSVFHVVCQSSMVFLFATQPSTLISFREFFHRSDPLVDDSDDSGLHTVVPATPANPATSAAGPAVRGTPPASHREDLVVEEVADSVPELPGTVDEASGVASGEVGEVGAVCSGMRQSAVSCVSQNSHRSTVERRSWRGPHLRHSVTSAASRLTKQTMKSHKSFHTVNTKGSKGTQGTFLSKVTGVTNLKDSENLEHTFLANNALRPTVQTTRAGEPRGDEAEDKKTKGIPKDLRIPALLIVMCCLNNNLSYVLEFSTFAIFFKEYHGWNSALWASLAQSAGDLTAAIMMKLLGAATDDDEEAGILRRLTKQPYSLSCLLFIWLLCNLGMTSPWLPLAVTAQVIMGTVYVYTSKLTTDLNLFYSLGDQSLFLHLQVWCKNLEALGGCAASFLGPFLFETVSPFFPFFVSATFSLVTFILFTSGFCQRLGFPPDVETAEAQRSRRLGLRRVSHWSVVSRKSHHNLEQVE</sequence>
<evidence type="ECO:0000256" key="7">
    <source>
        <dbReference type="SAM" id="Phobius"/>
    </source>
</evidence>
<keyword evidence="5 7" id="KW-0472">Membrane</keyword>
<organism evidence="8 9">
    <name type="scientific">Durusdinium trenchii</name>
    <dbReference type="NCBI Taxonomy" id="1381693"/>
    <lineage>
        <taxon>Eukaryota</taxon>
        <taxon>Sar</taxon>
        <taxon>Alveolata</taxon>
        <taxon>Dinophyceae</taxon>
        <taxon>Suessiales</taxon>
        <taxon>Symbiodiniaceae</taxon>
        <taxon>Durusdinium</taxon>
    </lineage>
</organism>
<protein>
    <submittedName>
        <fullName evidence="8">Uncharacterized protein</fullName>
    </submittedName>
</protein>
<feature type="transmembrane region" description="Helical" evidence="7">
    <location>
        <begin position="699"/>
        <end position="718"/>
    </location>
</feature>
<feature type="transmembrane region" description="Helical" evidence="7">
    <location>
        <begin position="598"/>
        <end position="615"/>
    </location>
</feature>
<keyword evidence="2" id="KW-0813">Transport</keyword>
<feature type="transmembrane region" description="Helical" evidence="7">
    <location>
        <begin position="58"/>
        <end position="75"/>
    </location>
</feature>
<feature type="transmembrane region" description="Helical" evidence="7">
    <location>
        <begin position="82"/>
        <end position="104"/>
    </location>
</feature>
<dbReference type="Proteomes" id="UP001642484">
    <property type="component" value="Unassembled WGS sequence"/>
</dbReference>
<name>A0ABP0PMJ6_9DINO</name>
<evidence type="ECO:0000256" key="3">
    <source>
        <dbReference type="ARBA" id="ARBA00022692"/>
    </source>
</evidence>
<feature type="compositionally biased region" description="Basic residues" evidence="6">
    <location>
        <begin position="307"/>
        <end position="318"/>
    </location>
</feature>
<feature type="transmembrane region" description="Helical" evidence="7">
    <location>
        <begin position="19"/>
        <end position="38"/>
    </location>
</feature>
<feature type="transmembrane region" description="Helical" evidence="7">
    <location>
        <begin position="1168"/>
        <end position="1189"/>
    </location>
</feature>
<feature type="region of interest" description="Disordered" evidence="6">
    <location>
        <begin position="216"/>
        <end position="237"/>
    </location>
</feature>
<gene>
    <name evidence="8" type="ORF">CCMP2556_LOCUS37855</name>
</gene>
<dbReference type="EMBL" id="CAXAMN010023328">
    <property type="protein sequence ID" value="CAK9076806.1"/>
    <property type="molecule type" value="Genomic_DNA"/>
</dbReference>
<comment type="caution">
    <text evidence="8">The sequence shown here is derived from an EMBL/GenBank/DDBJ whole genome shotgun (WGS) entry which is preliminary data.</text>
</comment>
<evidence type="ECO:0000256" key="6">
    <source>
        <dbReference type="SAM" id="MobiDB-lite"/>
    </source>
</evidence>
<accession>A0ABP0PMJ6</accession>
<feature type="transmembrane region" description="Helical" evidence="7">
    <location>
        <begin position="762"/>
        <end position="783"/>
    </location>
</feature>
<evidence type="ECO:0000256" key="2">
    <source>
        <dbReference type="ARBA" id="ARBA00022448"/>
    </source>
</evidence>
<keyword evidence="3 7" id="KW-0812">Transmembrane</keyword>
<feature type="transmembrane region" description="Helical" evidence="7">
    <location>
        <begin position="1257"/>
        <end position="1274"/>
    </location>
</feature>
<feature type="transmembrane region" description="Helical" evidence="7">
    <location>
        <begin position="148"/>
        <end position="167"/>
    </location>
</feature>
<reference evidence="8 9" key="1">
    <citation type="submission" date="2024-02" db="EMBL/GenBank/DDBJ databases">
        <authorList>
            <person name="Chen Y."/>
            <person name="Shah S."/>
            <person name="Dougan E. K."/>
            <person name="Thang M."/>
            <person name="Chan C."/>
        </authorList>
    </citation>
    <scope>NUCLEOTIDE SEQUENCE [LARGE SCALE GENOMIC DNA]</scope>
</reference>
<proteinExistence type="predicted"/>
<keyword evidence="9" id="KW-1185">Reference proteome</keyword>
<evidence type="ECO:0000256" key="5">
    <source>
        <dbReference type="ARBA" id="ARBA00023136"/>
    </source>
</evidence>
<dbReference type="SUPFAM" id="SSF103473">
    <property type="entry name" value="MFS general substrate transporter"/>
    <property type="match status" value="2"/>
</dbReference>
<comment type="subcellular location">
    <subcellularLocation>
        <location evidence="1">Membrane</location>
        <topology evidence="1">Multi-pass membrane protein</topology>
    </subcellularLocation>
</comment>
<keyword evidence="4 7" id="KW-1133">Transmembrane helix</keyword>
<dbReference type="InterPro" id="IPR050930">
    <property type="entry name" value="MFS_Vesicular_Transporter"/>
</dbReference>
<feature type="region of interest" description="Disordered" evidence="6">
    <location>
        <begin position="906"/>
        <end position="927"/>
    </location>
</feature>
<feature type="region of interest" description="Disordered" evidence="6">
    <location>
        <begin position="271"/>
        <end position="364"/>
    </location>
</feature>
<feature type="transmembrane region" description="Helical" evidence="7">
    <location>
        <begin position="116"/>
        <end position="136"/>
    </location>
</feature>
<evidence type="ECO:0000256" key="1">
    <source>
        <dbReference type="ARBA" id="ARBA00004141"/>
    </source>
</evidence>
<evidence type="ECO:0000313" key="9">
    <source>
        <dbReference type="Proteomes" id="UP001642484"/>
    </source>
</evidence>
<evidence type="ECO:0000256" key="4">
    <source>
        <dbReference type="ARBA" id="ARBA00022989"/>
    </source>
</evidence>
<dbReference type="PANTHER" id="PTHR23506:SF23">
    <property type="entry name" value="GH10249P"/>
    <property type="match status" value="1"/>
</dbReference>
<dbReference type="Gene3D" id="1.20.1250.20">
    <property type="entry name" value="MFS general substrate transporter like domains"/>
    <property type="match status" value="1"/>
</dbReference>
<feature type="transmembrane region" description="Helical" evidence="7">
    <location>
        <begin position="738"/>
        <end position="755"/>
    </location>
</feature>
<evidence type="ECO:0000313" key="8">
    <source>
        <dbReference type="EMBL" id="CAK9076806.1"/>
    </source>
</evidence>
<feature type="compositionally biased region" description="Low complexity" evidence="6">
    <location>
        <begin position="906"/>
        <end position="920"/>
    </location>
</feature>